<keyword evidence="2" id="KW-1185">Reference proteome</keyword>
<dbReference type="SUPFAM" id="SSF55961">
    <property type="entry name" value="Bet v1-like"/>
    <property type="match status" value="1"/>
</dbReference>
<gene>
    <name evidence="1" type="ORF">AB0E65_11260</name>
</gene>
<dbReference type="InterPro" id="IPR023393">
    <property type="entry name" value="START-like_dom_sf"/>
</dbReference>
<dbReference type="RefSeq" id="WP_108952406.1">
    <property type="nucleotide sequence ID" value="NZ_BEVZ01000002.1"/>
</dbReference>
<comment type="caution">
    <text evidence="1">The sequence shown here is derived from an EMBL/GenBank/DDBJ whole genome shotgun (WGS) entry which is preliminary data.</text>
</comment>
<dbReference type="Proteomes" id="UP001550850">
    <property type="component" value="Unassembled WGS sequence"/>
</dbReference>
<dbReference type="Gene3D" id="3.30.530.20">
    <property type="match status" value="1"/>
</dbReference>
<name>A0ABV2YGD5_9ACTN</name>
<evidence type="ECO:0000313" key="1">
    <source>
        <dbReference type="EMBL" id="MEU3554779.1"/>
    </source>
</evidence>
<evidence type="ECO:0000313" key="2">
    <source>
        <dbReference type="Proteomes" id="UP001550850"/>
    </source>
</evidence>
<dbReference type="EMBL" id="JBEZUR010000013">
    <property type="protein sequence ID" value="MEU3554779.1"/>
    <property type="molecule type" value="Genomic_DNA"/>
</dbReference>
<dbReference type="CDD" id="cd07821">
    <property type="entry name" value="PYR_PYL_RCAR_like"/>
    <property type="match status" value="1"/>
</dbReference>
<protein>
    <submittedName>
        <fullName evidence="1">SRPBCC family protein</fullName>
    </submittedName>
</protein>
<reference evidence="1 2" key="1">
    <citation type="submission" date="2024-06" db="EMBL/GenBank/DDBJ databases">
        <title>The Natural Products Discovery Center: Release of the First 8490 Sequenced Strains for Exploring Actinobacteria Biosynthetic Diversity.</title>
        <authorList>
            <person name="Kalkreuter E."/>
            <person name="Kautsar S.A."/>
            <person name="Yang D."/>
            <person name="Bader C.D."/>
            <person name="Teijaro C.N."/>
            <person name="Fluegel L."/>
            <person name="Davis C.M."/>
            <person name="Simpson J.R."/>
            <person name="Lauterbach L."/>
            <person name="Steele A.D."/>
            <person name="Gui C."/>
            <person name="Meng S."/>
            <person name="Li G."/>
            <person name="Viehrig K."/>
            <person name="Ye F."/>
            <person name="Su P."/>
            <person name="Kiefer A.F."/>
            <person name="Nichols A."/>
            <person name="Cepeda A.J."/>
            <person name="Yan W."/>
            <person name="Fan B."/>
            <person name="Jiang Y."/>
            <person name="Adhikari A."/>
            <person name="Zheng C.-J."/>
            <person name="Schuster L."/>
            <person name="Cowan T.M."/>
            <person name="Smanski M.J."/>
            <person name="Chevrette M.G."/>
            <person name="De Carvalho L.P.S."/>
            <person name="Shen B."/>
        </authorList>
    </citation>
    <scope>NUCLEOTIDE SEQUENCE [LARGE SCALE GENOMIC DNA]</scope>
    <source>
        <strain evidence="1 2">NPDC038104</strain>
    </source>
</reference>
<sequence>MGTQVIEHTEHTTAAPGVVHALLRDGAGWPVWSPLDSFTLESPAPGGGEGVGAVRVFRTGRHVSRERIVASVPDRHFAYVLLSGLPLRDYRADVVLTPGGGGTEIRWRSVFRAKVPGTGWVYRWALGRFVRDVVRGLARYAAQNG</sequence>
<proteinExistence type="predicted"/>
<dbReference type="InterPro" id="IPR019587">
    <property type="entry name" value="Polyketide_cyclase/dehydratase"/>
</dbReference>
<accession>A0ABV2YGD5</accession>
<organism evidence="1 2">
    <name type="scientific">Streptomyces fragilis</name>
    <dbReference type="NCBI Taxonomy" id="67301"/>
    <lineage>
        <taxon>Bacteria</taxon>
        <taxon>Bacillati</taxon>
        <taxon>Actinomycetota</taxon>
        <taxon>Actinomycetes</taxon>
        <taxon>Kitasatosporales</taxon>
        <taxon>Streptomycetaceae</taxon>
        <taxon>Streptomyces</taxon>
    </lineage>
</organism>
<dbReference type="Pfam" id="PF10604">
    <property type="entry name" value="Polyketide_cyc2"/>
    <property type="match status" value="1"/>
</dbReference>